<name>Q1PVV4_KUEST</name>
<dbReference type="AlphaFoldDB" id="Q1PVV4"/>
<protein>
    <submittedName>
        <fullName evidence="1">Uncharacterized protein</fullName>
    </submittedName>
</protein>
<dbReference type="EMBL" id="CT573073">
    <property type="protein sequence ID" value="CAJ71354.1"/>
    <property type="molecule type" value="Genomic_DNA"/>
</dbReference>
<reference evidence="1" key="2">
    <citation type="submission" date="2006-01" db="EMBL/GenBank/DDBJ databases">
        <authorList>
            <person name="Genoscope"/>
        </authorList>
    </citation>
    <scope>NUCLEOTIDE SEQUENCE</scope>
</reference>
<gene>
    <name evidence="1" type="ORF">kustc0609</name>
</gene>
<accession>Q1PVV4</accession>
<sequence>MLSPDSVQHSVRLSTNGFCPLGKRQNVLTTGALSSLPGSLRDLCSVDALLKSPD</sequence>
<reference evidence="1" key="1">
    <citation type="journal article" date="2006" name="Nature">
        <title>Deciphering the evolution and metabolism of an anammox bacterium from a community genome.</title>
        <authorList>
            <person name="Strous M."/>
            <person name="Pelletier E."/>
            <person name="Mangenot S."/>
            <person name="Rattei T."/>
            <person name="Lehner A."/>
            <person name="Taylor M.W."/>
            <person name="Horn M."/>
            <person name="Daims H."/>
            <person name="Bartol-Mavel D."/>
            <person name="Wincker P."/>
            <person name="Barbe V."/>
            <person name="Fonknechten N."/>
            <person name="Vallenet D."/>
            <person name="Segurens B."/>
            <person name="Schenowitz-Truong C."/>
            <person name="Medigue C."/>
            <person name="Collingro A."/>
            <person name="Snel B."/>
            <person name="Dutilh B.E."/>
            <person name="OpDenCamp H.J.M."/>
            <person name="vanDerDrift C."/>
            <person name="Cirpus I."/>
            <person name="vanDePas-Schoonen K.T."/>
            <person name="Harhangi H.R."/>
            <person name="vanNiftrik L."/>
            <person name="Schmid M."/>
            <person name="Keltjens J."/>
            <person name="vanDeVossenberg J."/>
            <person name="Kartal B."/>
            <person name="Meier H."/>
            <person name="Frishman D."/>
            <person name="Huynen M.A."/>
            <person name="Mewes H."/>
            <person name="Weissenbach J."/>
            <person name="Jetten M.S.M."/>
            <person name="Wagner M."/>
            <person name="LePaslier D."/>
        </authorList>
    </citation>
    <scope>NUCLEOTIDE SEQUENCE</scope>
</reference>
<organism evidence="1">
    <name type="scientific">Kuenenia stuttgartiensis</name>
    <dbReference type="NCBI Taxonomy" id="174633"/>
    <lineage>
        <taxon>Bacteria</taxon>
        <taxon>Pseudomonadati</taxon>
        <taxon>Planctomycetota</taxon>
        <taxon>Candidatus Brocadiia</taxon>
        <taxon>Candidatus Brocadiales</taxon>
        <taxon>Candidatus Brocadiaceae</taxon>
        <taxon>Candidatus Kuenenia</taxon>
    </lineage>
</organism>
<proteinExistence type="predicted"/>
<evidence type="ECO:0000313" key="1">
    <source>
        <dbReference type="EMBL" id="CAJ71354.1"/>
    </source>
</evidence>